<dbReference type="NCBIfam" id="TIGR04340">
    <property type="entry name" value="rSAM_ACGX"/>
    <property type="match status" value="1"/>
</dbReference>
<dbReference type="CDD" id="cd01335">
    <property type="entry name" value="Radical_SAM"/>
    <property type="match status" value="1"/>
</dbReference>
<keyword evidence="9" id="KW-1185">Reference proteome</keyword>
<name>B8GFA1_METPE</name>
<evidence type="ECO:0000259" key="7">
    <source>
        <dbReference type="PROSITE" id="PS51918"/>
    </source>
</evidence>
<sequence>MSRAKVRLKEQMKKTMEQYFAFQLHITDRCDQCCQHCYIYSENSSAPVRELTYEQIVDIIDNCTDMCRKIQRIPYYYITGGDPILHKDFWKVLELLKSKNIPFGILGNPFHLNAEICTKLKHLGCERYQLSIDGLRKTHDAIRKPGSFDTTIEKIAYIRDAGIICAVMTTVSHSNLLEIPGIIDLVVKNHVDVFAFARYCPTSFERCTHVSPMQYKALLKKCWEKFEEYKDRGTTFNLKDHLWTLYLYEKGLFSIPKGLDATTIYDGCNCGNCHLTILSNGEIYACRRFESNIGNIFKDRLYDVFFGSEMDKKYRESKKFEKCSTCELLRFCRGCPAVAYGYTHDFYAADPQCWKGVI</sequence>
<proteinExistence type="predicted"/>
<dbReference type="Pfam" id="PF04055">
    <property type="entry name" value="Radical_SAM"/>
    <property type="match status" value="1"/>
</dbReference>
<dbReference type="PANTHER" id="PTHR11228">
    <property type="entry name" value="RADICAL SAM DOMAIN PROTEIN"/>
    <property type="match status" value="1"/>
</dbReference>
<keyword evidence="6" id="KW-0411">Iron-sulfur</keyword>
<evidence type="ECO:0000256" key="1">
    <source>
        <dbReference type="ARBA" id="ARBA00001966"/>
    </source>
</evidence>
<dbReference type="SFLD" id="SFLDG01386">
    <property type="entry name" value="main_SPASM_domain-containing"/>
    <property type="match status" value="1"/>
</dbReference>
<dbReference type="eggNOG" id="arCOG00938">
    <property type="taxonomic scope" value="Archaea"/>
</dbReference>
<dbReference type="InterPro" id="IPR007197">
    <property type="entry name" value="rSAM"/>
</dbReference>
<dbReference type="InterPro" id="IPR023885">
    <property type="entry name" value="4Fe4S-binding_SPASM_dom"/>
</dbReference>
<dbReference type="HOGENOM" id="CLU_009273_4_1_2"/>
<gene>
    <name evidence="8" type="ordered locus">Mpal_2641</name>
</gene>
<dbReference type="EMBL" id="CP001338">
    <property type="protein sequence ID" value="ACL17907.1"/>
    <property type="molecule type" value="Genomic_DNA"/>
</dbReference>
<keyword evidence="2" id="KW-0004">4Fe-4S</keyword>
<keyword evidence="5" id="KW-0408">Iron</keyword>
<dbReference type="SMART" id="SM00729">
    <property type="entry name" value="Elp3"/>
    <property type="match status" value="1"/>
</dbReference>
<dbReference type="Gene3D" id="3.20.20.70">
    <property type="entry name" value="Aldolase class I"/>
    <property type="match status" value="1"/>
</dbReference>
<accession>B8GFA1</accession>
<dbReference type="InterPro" id="IPR013785">
    <property type="entry name" value="Aldolase_TIM"/>
</dbReference>
<evidence type="ECO:0000256" key="4">
    <source>
        <dbReference type="ARBA" id="ARBA00022723"/>
    </source>
</evidence>
<evidence type="ECO:0000256" key="6">
    <source>
        <dbReference type="ARBA" id="ARBA00023014"/>
    </source>
</evidence>
<dbReference type="InterPro" id="IPR050377">
    <property type="entry name" value="Radical_SAM_PqqE_MftC-like"/>
</dbReference>
<feature type="domain" description="Radical SAM core" evidence="7">
    <location>
        <begin position="16"/>
        <end position="239"/>
    </location>
</feature>
<dbReference type="PROSITE" id="PS51918">
    <property type="entry name" value="RADICAL_SAM"/>
    <property type="match status" value="1"/>
</dbReference>
<keyword evidence="4" id="KW-0479">Metal-binding</keyword>
<dbReference type="SFLD" id="SFLDG01067">
    <property type="entry name" value="SPASM/twitch_domain_containing"/>
    <property type="match status" value="1"/>
</dbReference>
<evidence type="ECO:0000256" key="5">
    <source>
        <dbReference type="ARBA" id="ARBA00023004"/>
    </source>
</evidence>
<dbReference type="SUPFAM" id="SSF102114">
    <property type="entry name" value="Radical SAM enzymes"/>
    <property type="match status" value="1"/>
</dbReference>
<protein>
    <submittedName>
        <fullName evidence="8">Radical SAM domain protein</fullName>
    </submittedName>
</protein>
<dbReference type="GO" id="GO:0051539">
    <property type="term" value="F:4 iron, 4 sulfur cluster binding"/>
    <property type="evidence" value="ECO:0007669"/>
    <property type="project" value="UniProtKB-KW"/>
</dbReference>
<dbReference type="NCBIfam" id="TIGR04085">
    <property type="entry name" value="rSAM_more_4Fe4S"/>
    <property type="match status" value="1"/>
</dbReference>
<dbReference type="GO" id="GO:0046872">
    <property type="term" value="F:metal ion binding"/>
    <property type="evidence" value="ECO:0007669"/>
    <property type="project" value="UniProtKB-KW"/>
</dbReference>
<dbReference type="KEGG" id="mpl:Mpal_2641"/>
<reference evidence="8 9" key="1">
    <citation type="journal article" date="2015" name="Genome Announc.">
        <title>Complete Genome Sequence of Methanosphaerula palustris E1-9CT, a Hydrogenotrophic Methanogen Isolated from a Minerotrophic Fen Peatland.</title>
        <authorList>
            <person name="Cadillo-Quiroz H."/>
            <person name="Browne P."/>
            <person name="Kyrpides N."/>
            <person name="Woyke T."/>
            <person name="Goodwin L."/>
            <person name="Detter C."/>
            <person name="Yavitt J.B."/>
            <person name="Zinder S.H."/>
        </authorList>
    </citation>
    <scope>NUCLEOTIDE SEQUENCE [LARGE SCALE GENOMIC DNA]</scope>
    <source>
        <strain evidence="9">ATCC BAA-1556 / DSM 19958 / E1-9c</strain>
    </source>
</reference>
<dbReference type="Proteomes" id="UP000002457">
    <property type="component" value="Chromosome"/>
</dbReference>
<dbReference type="InterPro" id="IPR017200">
    <property type="entry name" value="PqqE-like"/>
</dbReference>
<evidence type="ECO:0000256" key="2">
    <source>
        <dbReference type="ARBA" id="ARBA00022485"/>
    </source>
</evidence>
<organism evidence="8 9">
    <name type="scientific">Methanosphaerula palustris (strain ATCC BAA-1556 / DSM 19958 / E1-9c)</name>
    <dbReference type="NCBI Taxonomy" id="521011"/>
    <lineage>
        <taxon>Archaea</taxon>
        <taxon>Methanobacteriati</taxon>
        <taxon>Methanobacteriota</taxon>
        <taxon>Stenosarchaea group</taxon>
        <taxon>Methanomicrobia</taxon>
        <taxon>Methanomicrobiales</taxon>
        <taxon>Methanoregulaceae</taxon>
        <taxon>Methanosphaerula</taxon>
    </lineage>
</organism>
<dbReference type="AlphaFoldDB" id="B8GFA1"/>
<dbReference type="Pfam" id="PF13186">
    <property type="entry name" value="SPASM"/>
    <property type="match status" value="1"/>
</dbReference>
<dbReference type="PIRSF" id="PIRSF037420">
    <property type="entry name" value="PQQ_syn_pqqE"/>
    <property type="match status" value="1"/>
</dbReference>
<dbReference type="InterPro" id="IPR027583">
    <property type="entry name" value="rSAM_ACGX"/>
</dbReference>
<evidence type="ECO:0000313" key="9">
    <source>
        <dbReference type="Proteomes" id="UP000002457"/>
    </source>
</evidence>
<dbReference type="SFLD" id="SFLDS00029">
    <property type="entry name" value="Radical_SAM"/>
    <property type="match status" value="1"/>
</dbReference>
<keyword evidence="3" id="KW-0949">S-adenosyl-L-methionine</keyword>
<dbReference type="InterPro" id="IPR058240">
    <property type="entry name" value="rSAM_sf"/>
</dbReference>
<evidence type="ECO:0000256" key="3">
    <source>
        <dbReference type="ARBA" id="ARBA00022691"/>
    </source>
</evidence>
<dbReference type="InterPro" id="IPR006638">
    <property type="entry name" value="Elp3/MiaA/NifB-like_rSAM"/>
</dbReference>
<dbReference type="PANTHER" id="PTHR11228:SF7">
    <property type="entry name" value="PQQA PEPTIDE CYCLASE"/>
    <property type="match status" value="1"/>
</dbReference>
<dbReference type="STRING" id="521011.Mpal_2641"/>
<comment type="cofactor">
    <cofactor evidence="1">
        <name>[4Fe-4S] cluster</name>
        <dbReference type="ChEBI" id="CHEBI:49883"/>
    </cofactor>
</comment>
<evidence type="ECO:0000313" key="8">
    <source>
        <dbReference type="EMBL" id="ACL17907.1"/>
    </source>
</evidence>
<dbReference type="GO" id="GO:0003824">
    <property type="term" value="F:catalytic activity"/>
    <property type="evidence" value="ECO:0007669"/>
    <property type="project" value="InterPro"/>
</dbReference>